<dbReference type="SUPFAM" id="SSF160574">
    <property type="entry name" value="BT0923-like"/>
    <property type="match status" value="2"/>
</dbReference>
<reference evidence="4 5" key="1">
    <citation type="submission" date="2018-08" db="EMBL/GenBank/DDBJ databases">
        <title>A genome reference for cultivated species of the human gut microbiota.</title>
        <authorList>
            <person name="Zou Y."/>
            <person name="Xue W."/>
            <person name="Luo G."/>
        </authorList>
    </citation>
    <scope>NUCLEOTIDE SEQUENCE [LARGE SCALE GENOMIC DNA]</scope>
    <source>
        <strain evidence="4 5">OF02-7</strain>
    </source>
</reference>
<evidence type="ECO:0000256" key="1">
    <source>
        <dbReference type="SAM" id="SignalP"/>
    </source>
</evidence>
<gene>
    <name evidence="4" type="ORF">DXA50_15310</name>
    <name evidence="3" type="ORF">I6J59_10320</name>
</gene>
<dbReference type="Pfam" id="PF11396">
    <property type="entry name" value="PepSY_like"/>
    <property type="match status" value="3"/>
</dbReference>
<feature type="domain" description="Putative beta-lactamase-inhibitor-like PepSY-like" evidence="2">
    <location>
        <begin position="195"/>
        <end position="275"/>
    </location>
</feature>
<feature type="domain" description="Putative beta-lactamase-inhibitor-like PepSY-like" evidence="2">
    <location>
        <begin position="156"/>
        <end position="183"/>
    </location>
</feature>
<proteinExistence type="predicted"/>
<dbReference type="InterPro" id="IPR021533">
    <property type="entry name" value="PepSY-like"/>
</dbReference>
<dbReference type="Gene3D" id="3.10.450.360">
    <property type="match status" value="2"/>
</dbReference>
<keyword evidence="1" id="KW-0732">Signal</keyword>
<dbReference type="PROSITE" id="PS51257">
    <property type="entry name" value="PROKAR_LIPOPROTEIN"/>
    <property type="match status" value="1"/>
</dbReference>
<evidence type="ECO:0000313" key="5">
    <source>
        <dbReference type="Proteomes" id="UP000286063"/>
    </source>
</evidence>
<protein>
    <submittedName>
        <fullName evidence="3">PepSY-like domain-containing protein</fullName>
    </submittedName>
</protein>
<keyword evidence="6" id="KW-1185">Reference proteome</keyword>
<evidence type="ECO:0000259" key="2">
    <source>
        <dbReference type="Pfam" id="PF11396"/>
    </source>
</evidence>
<dbReference type="RefSeq" id="WP_084569361.1">
    <property type="nucleotide sequence ID" value="NZ_CAJKXH010000047.1"/>
</dbReference>
<dbReference type="OrthoDB" id="799540at2"/>
<dbReference type="EMBL" id="CP069450">
    <property type="protein sequence ID" value="QRO48371.1"/>
    <property type="molecule type" value="Genomic_DNA"/>
</dbReference>
<dbReference type="GeneID" id="93099063"/>
<reference evidence="3 6" key="2">
    <citation type="submission" date="2021-02" db="EMBL/GenBank/DDBJ databases">
        <title>FDA dAtabase for Regulatory Grade micrObial Sequences (FDA-ARGOS): Supporting development and validation of Infectious Disease Dx tests.</title>
        <authorList>
            <person name="Carlson P."/>
            <person name="Fischbach M."/>
            <person name="Hastie J."/>
            <person name="Bilen M."/>
            <person name="Cheng A."/>
            <person name="Tallon L."/>
            <person name="Sadzewicz L."/>
            <person name="Zhao X."/>
            <person name="Boylan J."/>
            <person name="Ott S."/>
            <person name="Bowen H."/>
            <person name="Vavikolanu K."/>
            <person name="Mehta A."/>
            <person name="Aluvathingal J."/>
            <person name="Nadendla S."/>
            <person name="Yan Y."/>
            <person name="Sichtig H."/>
        </authorList>
    </citation>
    <scope>NUCLEOTIDE SEQUENCE [LARGE SCALE GENOMIC DNA]</scope>
    <source>
        <strain evidence="3 6">FDAARGOS_1229</strain>
    </source>
</reference>
<organism evidence="4 5">
    <name type="scientific">Butyricimonas virosa</name>
    <dbReference type="NCBI Taxonomy" id="544645"/>
    <lineage>
        <taxon>Bacteria</taxon>
        <taxon>Pseudomonadati</taxon>
        <taxon>Bacteroidota</taxon>
        <taxon>Bacteroidia</taxon>
        <taxon>Bacteroidales</taxon>
        <taxon>Odoribacteraceae</taxon>
        <taxon>Butyricimonas</taxon>
    </lineage>
</organism>
<sequence length="278" mass="31561">MRGRILMVTLWMASLFVFAACHDDDDDDDKGYTPGKSVVAAFEAKFPNAVAVSWEKKGVYEKAEFHQNGQEMDAWFDASGQWMMTETDVLFANLPAEVKTGFNESIYSAWQVEDVDMLERLNMPTVYRLEIEKGNEEMLIYFNEKGELVKEVNEEASTLPTAVSSFITQQYPKALVVTVDRWQDGMLEVGILDDSLVKEILFDRNNGWMKTSWPVLKTDVPQVVLDVLKGEAYNSFSIASVQYIEYASGSDVYHFVLQKEHSMDISVEIDPQGNLVLD</sequence>
<accession>A0A413IKI1</accession>
<name>A0A413IKI1_9BACT</name>
<feature type="domain" description="Putative beta-lactamase-inhibitor-like PepSY-like" evidence="2">
    <location>
        <begin position="63"/>
        <end position="149"/>
    </location>
</feature>
<feature type="chain" id="PRO_5044602353" evidence="1">
    <location>
        <begin position="20"/>
        <end position="278"/>
    </location>
</feature>
<dbReference type="AlphaFoldDB" id="A0A413IKI1"/>
<dbReference type="EMBL" id="QSCR01000032">
    <property type="protein sequence ID" value="RGY14115.1"/>
    <property type="molecule type" value="Genomic_DNA"/>
</dbReference>
<dbReference type="Proteomes" id="UP000654720">
    <property type="component" value="Chromosome"/>
</dbReference>
<evidence type="ECO:0000313" key="6">
    <source>
        <dbReference type="Proteomes" id="UP000654720"/>
    </source>
</evidence>
<dbReference type="Proteomes" id="UP000286063">
    <property type="component" value="Unassembled WGS sequence"/>
</dbReference>
<feature type="signal peptide" evidence="1">
    <location>
        <begin position="1"/>
        <end position="19"/>
    </location>
</feature>
<evidence type="ECO:0000313" key="3">
    <source>
        <dbReference type="EMBL" id="QRO48371.1"/>
    </source>
</evidence>
<evidence type="ECO:0000313" key="4">
    <source>
        <dbReference type="EMBL" id="RGY14115.1"/>
    </source>
</evidence>